<dbReference type="SUPFAM" id="SSF50621">
    <property type="entry name" value="Alanine racemase C-terminal domain-like"/>
    <property type="match status" value="1"/>
</dbReference>
<dbReference type="InterPro" id="IPR022644">
    <property type="entry name" value="De-COase2_N"/>
</dbReference>
<dbReference type="GO" id="GO:0008836">
    <property type="term" value="F:diaminopimelate decarboxylase activity"/>
    <property type="evidence" value="ECO:0007669"/>
    <property type="project" value="UniProtKB-EC"/>
</dbReference>
<feature type="modified residue" description="N6-(pyridoxal phosphate)lysine" evidence="4">
    <location>
        <position position="58"/>
    </location>
</feature>
<comment type="cofactor">
    <cofactor evidence="1 4">
        <name>pyridoxal 5'-phosphate</name>
        <dbReference type="ChEBI" id="CHEBI:597326"/>
    </cofactor>
</comment>
<dbReference type="PRINTS" id="PR01181">
    <property type="entry name" value="DAPDCRBXLASE"/>
</dbReference>
<evidence type="ECO:0000256" key="3">
    <source>
        <dbReference type="ARBA" id="ARBA00023154"/>
    </source>
</evidence>
<dbReference type="Pfam" id="PF02784">
    <property type="entry name" value="Orn_Arg_deC_N"/>
    <property type="match status" value="1"/>
</dbReference>
<evidence type="ECO:0000259" key="5">
    <source>
        <dbReference type="Pfam" id="PF02784"/>
    </source>
</evidence>
<dbReference type="AlphaFoldDB" id="A0A7Z0D2W2"/>
<accession>A0A7Z0D2W2</accession>
<dbReference type="InterPro" id="IPR002986">
    <property type="entry name" value="DAP_deCOOHase_LysA"/>
</dbReference>
<protein>
    <submittedName>
        <fullName evidence="6">Diaminopimelate decarboxylase</fullName>
        <ecNumber evidence="6">4.1.1.20</ecNumber>
    </submittedName>
</protein>
<dbReference type="Gene3D" id="3.20.20.10">
    <property type="entry name" value="Alanine racemase"/>
    <property type="match status" value="1"/>
</dbReference>
<name>A0A7Z0D2W2_9MICO</name>
<evidence type="ECO:0000256" key="2">
    <source>
        <dbReference type="ARBA" id="ARBA00022898"/>
    </source>
</evidence>
<organism evidence="6 7">
    <name type="scientific">Spelaeicoccus albus</name>
    <dbReference type="NCBI Taxonomy" id="1280376"/>
    <lineage>
        <taxon>Bacteria</taxon>
        <taxon>Bacillati</taxon>
        <taxon>Actinomycetota</taxon>
        <taxon>Actinomycetes</taxon>
        <taxon>Micrococcales</taxon>
        <taxon>Brevibacteriaceae</taxon>
        <taxon>Spelaeicoccus</taxon>
    </lineage>
</organism>
<evidence type="ECO:0000313" key="7">
    <source>
        <dbReference type="Proteomes" id="UP000539111"/>
    </source>
</evidence>
<dbReference type="InterPro" id="IPR000183">
    <property type="entry name" value="Orn/DAP/Arg_de-COase"/>
</dbReference>
<dbReference type="Gene3D" id="2.40.37.10">
    <property type="entry name" value="Lyase, Ornithine Decarboxylase, Chain A, domain 1"/>
    <property type="match status" value="1"/>
</dbReference>
<dbReference type="PANTHER" id="PTHR43727">
    <property type="entry name" value="DIAMINOPIMELATE DECARBOXYLASE"/>
    <property type="match status" value="1"/>
</dbReference>
<dbReference type="InterPro" id="IPR022657">
    <property type="entry name" value="De-COase2_CS"/>
</dbReference>
<dbReference type="InterPro" id="IPR009006">
    <property type="entry name" value="Ala_racemase/Decarboxylase_C"/>
</dbReference>
<evidence type="ECO:0000256" key="4">
    <source>
        <dbReference type="PIRSR" id="PIRSR600183-50"/>
    </source>
</evidence>
<gene>
    <name evidence="6" type="ORF">BJY26_002180</name>
</gene>
<keyword evidence="3" id="KW-0457">Lysine biosynthesis</keyword>
<dbReference type="EMBL" id="JACBZP010000001">
    <property type="protein sequence ID" value="NYI67874.1"/>
    <property type="molecule type" value="Genomic_DNA"/>
</dbReference>
<dbReference type="PROSITE" id="PS00879">
    <property type="entry name" value="ODR_DC_2_2"/>
    <property type="match status" value="1"/>
</dbReference>
<feature type="active site" description="Proton donor" evidence="4">
    <location>
        <position position="356"/>
    </location>
</feature>
<dbReference type="InterPro" id="IPR029066">
    <property type="entry name" value="PLP-binding_barrel"/>
</dbReference>
<reference evidence="6 7" key="1">
    <citation type="submission" date="2020-07" db="EMBL/GenBank/DDBJ databases">
        <title>Sequencing the genomes of 1000 actinobacteria strains.</title>
        <authorList>
            <person name="Klenk H.-P."/>
        </authorList>
    </citation>
    <scope>NUCLEOTIDE SEQUENCE [LARGE SCALE GENOMIC DNA]</scope>
    <source>
        <strain evidence="6 7">DSM 26341</strain>
    </source>
</reference>
<sequence>MHTYAKRRDRAVAGVAATLSDESPVVGLIDLDLIDERAEELRNAFRNDQPVLHTIAAKAIPLGAVLAQCATRGMGCEVASPGELELALATGFSPENIVFDSPAKTVGDLRSALKLGVGINFDNFTEVARFDEILAQADALPENGMGLRINPQLAPGSITAMSTATKISKFGVGLADEGTREEIISTYLERSWMNQIHVHSGSQGMSLEQSATAVRVIVELANEINDRSVQLYGTRRVKRIDIGGGLPVNYYSDEVAPSYREYRLILEELVPELFDYELVTEFGRSLAAKSGSILSRVEYVKKTGGRRIATTHAGVQVVTRTAYMPNDWPLRVIALTADGERKTTPEELHDVAGPACFSGDLVAQATLLPRLDTGDTVLIPDTGAYCFTSHYSYNMLPRIPVLGYRQNGSELEYFQLRKLQTTEDVVAEAGPQEAPQIDPCSVRVGGAMASSN</sequence>
<dbReference type="RefSeq" id="WP_179428170.1">
    <property type="nucleotide sequence ID" value="NZ_JACBZP010000001.1"/>
</dbReference>
<dbReference type="Proteomes" id="UP000539111">
    <property type="component" value="Unassembled WGS sequence"/>
</dbReference>
<keyword evidence="7" id="KW-1185">Reference proteome</keyword>
<dbReference type="PRINTS" id="PR01179">
    <property type="entry name" value="ODADCRBXLASE"/>
</dbReference>
<keyword evidence="6" id="KW-0456">Lyase</keyword>
<keyword evidence="3" id="KW-0028">Amino-acid biosynthesis</keyword>
<feature type="domain" description="Orn/DAP/Arg decarboxylase 2 N-terminal" evidence="5">
    <location>
        <begin position="32"/>
        <end position="288"/>
    </location>
</feature>
<comment type="caution">
    <text evidence="6">The sequence shown here is derived from an EMBL/GenBank/DDBJ whole genome shotgun (WGS) entry which is preliminary data.</text>
</comment>
<evidence type="ECO:0000313" key="6">
    <source>
        <dbReference type="EMBL" id="NYI67874.1"/>
    </source>
</evidence>
<dbReference type="GO" id="GO:0009089">
    <property type="term" value="P:lysine biosynthetic process via diaminopimelate"/>
    <property type="evidence" value="ECO:0007669"/>
    <property type="project" value="InterPro"/>
</dbReference>
<proteinExistence type="predicted"/>
<dbReference type="SUPFAM" id="SSF51419">
    <property type="entry name" value="PLP-binding barrel"/>
    <property type="match status" value="1"/>
</dbReference>
<dbReference type="EC" id="4.1.1.20" evidence="6"/>
<evidence type="ECO:0000256" key="1">
    <source>
        <dbReference type="ARBA" id="ARBA00001933"/>
    </source>
</evidence>
<keyword evidence="2 4" id="KW-0663">Pyridoxal phosphate</keyword>
<dbReference type="PANTHER" id="PTHR43727:SF3">
    <property type="entry name" value="GROUP IV DECARBOXYLASE"/>
    <property type="match status" value="1"/>
</dbReference>